<accession>A0A4U6UKU2</accession>
<reference evidence="2" key="1">
    <citation type="submission" date="2019-03" db="EMBL/GenBank/DDBJ databases">
        <title>WGS assembly of Setaria viridis.</title>
        <authorList>
            <person name="Huang P."/>
            <person name="Jenkins J."/>
            <person name="Grimwood J."/>
            <person name="Barry K."/>
            <person name="Healey A."/>
            <person name="Mamidi S."/>
            <person name="Sreedasyam A."/>
            <person name="Shu S."/>
            <person name="Feldman M."/>
            <person name="Wu J."/>
            <person name="Yu Y."/>
            <person name="Chen C."/>
            <person name="Johnson J."/>
            <person name="Rokhsar D."/>
            <person name="Baxter I."/>
            <person name="Schmutz J."/>
            <person name="Brutnell T."/>
            <person name="Kellogg E."/>
        </authorList>
    </citation>
    <scope>NUCLEOTIDE SEQUENCE [LARGE SCALE GENOMIC DNA]</scope>
</reference>
<sequence>MATNRGGSDASDAWLIGSFQRWQLIFPGRRHPRRSGAPKWSDDGMVQQPVGQRAPQSSPPLQSAARNKVEISSHGQGIETSPGLFRVQKKVRWIERGPSSCLVTKRPIKHTEPPSPLAWHVRTGKAAAVASRRRWRRSGHANQAKSGMHRLVSSGRHALARAGGKTFCAC</sequence>
<gene>
    <name evidence="2" type="ORF">SEVIR_5G255900v2</name>
</gene>
<organism evidence="2 3">
    <name type="scientific">Setaria viridis</name>
    <name type="common">Green bristlegrass</name>
    <name type="synonym">Setaria italica subsp. viridis</name>
    <dbReference type="NCBI Taxonomy" id="4556"/>
    <lineage>
        <taxon>Eukaryota</taxon>
        <taxon>Viridiplantae</taxon>
        <taxon>Streptophyta</taxon>
        <taxon>Embryophyta</taxon>
        <taxon>Tracheophyta</taxon>
        <taxon>Spermatophyta</taxon>
        <taxon>Magnoliopsida</taxon>
        <taxon>Liliopsida</taxon>
        <taxon>Poales</taxon>
        <taxon>Poaceae</taxon>
        <taxon>PACMAD clade</taxon>
        <taxon>Panicoideae</taxon>
        <taxon>Panicodae</taxon>
        <taxon>Paniceae</taxon>
        <taxon>Cenchrinae</taxon>
        <taxon>Setaria</taxon>
    </lineage>
</organism>
<dbReference type="Proteomes" id="UP000298652">
    <property type="component" value="Chromosome 5"/>
</dbReference>
<protein>
    <submittedName>
        <fullName evidence="2">Uncharacterized protein</fullName>
    </submittedName>
</protein>
<evidence type="ECO:0000313" key="3">
    <source>
        <dbReference type="Proteomes" id="UP000298652"/>
    </source>
</evidence>
<evidence type="ECO:0000313" key="2">
    <source>
        <dbReference type="EMBL" id="TKW15735.1"/>
    </source>
</evidence>
<keyword evidence="3" id="KW-1185">Reference proteome</keyword>
<dbReference type="Gramene" id="TKW15735">
    <property type="protein sequence ID" value="TKW15735"/>
    <property type="gene ID" value="SEVIR_5G255900v2"/>
</dbReference>
<name>A0A4U6UKU2_SETVI</name>
<feature type="region of interest" description="Disordered" evidence="1">
    <location>
        <begin position="26"/>
        <end position="82"/>
    </location>
</feature>
<proteinExistence type="predicted"/>
<evidence type="ECO:0000256" key="1">
    <source>
        <dbReference type="SAM" id="MobiDB-lite"/>
    </source>
</evidence>
<feature type="compositionally biased region" description="Polar residues" evidence="1">
    <location>
        <begin position="54"/>
        <end position="65"/>
    </location>
</feature>
<dbReference type="AlphaFoldDB" id="A0A4U6UKU2"/>
<dbReference type="EMBL" id="CM016556">
    <property type="protein sequence ID" value="TKW15735.1"/>
    <property type="molecule type" value="Genomic_DNA"/>
</dbReference>